<name>A0A1Y2IC60_TRAC3</name>
<evidence type="ECO:0000313" key="4">
    <source>
        <dbReference type="EMBL" id="OSC98719.1"/>
    </source>
</evidence>
<sequence length="205" mass="22593">MPEPLKDKAEQKLDNLADKNVDSTDSDVRYMAYGARLRTALRAGQRYIAYTSDVGEAFRPVVHPAVVTAAYGISWLYLAGDVGYETYKAHRRGPTAMEAATFSEPTRLSMVAVKRAVFQSVASMALPAFTIHTAVKQAKKAFVNVQNPRVKSWGPTVTGLAIIPILPYLYDKPVEHATDIVFEWIEKRIAKSQGTSEGTQGKSEL</sequence>
<dbReference type="AlphaFoldDB" id="A0A1Y2IC60"/>
<gene>
    <name evidence="4" type="ORF">PYCCODRAFT_1447299</name>
</gene>
<dbReference type="EMBL" id="KZ084135">
    <property type="protein sequence ID" value="OSC98719.1"/>
    <property type="molecule type" value="Genomic_DNA"/>
</dbReference>
<evidence type="ECO:0000256" key="1">
    <source>
        <dbReference type="ARBA" id="ARBA00009224"/>
    </source>
</evidence>
<dbReference type="Proteomes" id="UP000193067">
    <property type="component" value="Unassembled WGS sequence"/>
</dbReference>
<reference evidence="4 5" key="1">
    <citation type="journal article" date="2015" name="Biotechnol. Biofuels">
        <title>Enhanced degradation of softwood versus hardwood by the white-rot fungus Pycnoporus coccineus.</title>
        <authorList>
            <person name="Couturier M."/>
            <person name="Navarro D."/>
            <person name="Chevret D."/>
            <person name="Henrissat B."/>
            <person name="Piumi F."/>
            <person name="Ruiz-Duenas F.J."/>
            <person name="Martinez A.T."/>
            <person name="Grigoriev I.V."/>
            <person name="Riley R."/>
            <person name="Lipzen A."/>
            <person name="Berrin J.G."/>
            <person name="Master E.R."/>
            <person name="Rosso M.N."/>
        </authorList>
    </citation>
    <scope>NUCLEOTIDE SEQUENCE [LARGE SCALE GENOMIC DNA]</scope>
    <source>
        <strain evidence="4 5">BRFM310</strain>
    </source>
</reference>
<dbReference type="InterPro" id="IPR019560">
    <property type="entry name" value="Mitochondrial_18_kDa_protein"/>
</dbReference>
<dbReference type="OrthoDB" id="424969at2759"/>
<evidence type="ECO:0000256" key="3">
    <source>
        <dbReference type="ARBA" id="ARBA00029631"/>
    </source>
</evidence>
<organism evidence="4 5">
    <name type="scientific">Trametes coccinea (strain BRFM310)</name>
    <name type="common">Pycnoporus coccineus</name>
    <dbReference type="NCBI Taxonomy" id="1353009"/>
    <lineage>
        <taxon>Eukaryota</taxon>
        <taxon>Fungi</taxon>
        <taxon>Dikarya</taxon>
        <taxon>Basidiomycota</taxon>
        <taxon>Agaricomycotina</taxon>
        <taxon>Agaricomycetes</taxon>
        <taxon>Polyporales</taxon>
        <taxon>Polyporaceae</taxon>
        <taxon>Trametes</taxon>
    </lineage>
</organism>
<evidence type="ECO:0000313" key="5">
    <source>
        <dbReference type="Proteomes" id="UP000193067"/>
    </source>
</evidence>
<dbReference type="PANTHER" id="PTHR11001:SF2">
    <property type="entry name" value="MITOCHONDRIAL FISSION PROCESS PROTEIN 1"/>
    <property type="match status" value="1"/>
</dbReference>
<protein>
    <recommendedName>
        <fullName evidence="2">Mitochondrial fission process protein 1</fullName>
    </recommendedName>
    <alternativeName>
        <fullName evidence="3">Mitochondrial 18 kDa protein</fullName>
    </alternativeName>
</protein>
<comment type="similarity">
    <text evidence="1">Belongs to the MTFP1 family.</text>
</comment>
<dbReference type="GO" id="GO:0000266">
    <property type="term" value="P:mitochondrial fission"/>
    <property type="evidence" value="ECO:0007669"/>
    <property type="project" value="TreeGrafter"/>
</dbReference>
<dbReference type="PANTHER" id="PTHR11001">
    <property type="entry name" value="MITOCHONDRIAL FISSION PROCESS PROTEIN 1"/>
    <property type="match status" value="1"/>
</dbReference>
<keyword evidence="5" id="KW-1185">Reference proteome</keyword>
<proteinExistence type="inferred from homology"/>
<dbReference type="Pfam" id="PF10558">
    <property type="entry name" value="MTP18"/>
    <property type="match status" value="1"/>
</dbReference>
<dbReference type="GO" id="GO:0005739">
    <property type="term" value="C:mitochondrion"/>
    <property type="evidence" value="ECO:0007669"/>
    <property type="project" value="TreeGrafter"/>
</dbReference>
<evidence type="ECO:0000256" key="2">
    <source>
        <dbReference type="ARBA" id="ARBA00017835"/>
    </source>
</evidence>
<accession>A0A1Y2IC60</accession>